<evidence type="ECO:0000313" key="3">
    <source>
        <dbReference type="Proteomes" id="UP001375240"/>
    </source>
</evidence>
<proteinExistence type="predicted"/>
<dbReference type="Proteomes" id="UP001375240">
    <property type="component" value="Unassembled WGS sequence"/>
</dbReference>
<accession>A0AAV9U5S7</accession>
<keyword evidence="3" id="KW-1185">Reference proteome</keyword>
<dbReference type="AlphaFoldDB" id="A0AAV9U5S7"/>
<evidence type="ECO:0000256" key="1">
    <source>
        <dbReference type="SAM" id="MobiDB-lite"/>
    </source>
</evidence>
<feature type="region of interest" description="Disordered" evidence="1">
    <location>
        <begin position="383"/>
        <end position="420"/>
    </location>
</feature>
<gene>
    <name evidence="2" type="ORF">TWF696_002232</name>
</gene>
<dbReference type="EMBL" id="JAVHNQ010000012">
    <property type="protein sequence ID" value="KAK6335456.1"/>
    <property type="molecule type" value="Genomic_DNA"/>
</dbReference>
<evidence type="ECO:0008006" key="4">
    <source>
        <dbReference type="Google" id="ProtNLM"/>
    </source>
</evidence>
<name>A0AAV9U5S7_9PEZI</name>
<evidence type="ECO:0000313" key="2">
    <source>
        <dbReference type="EMBL" id="KAK6335456.1"/>
    </source>
</evidence>
<reference evidence="2 3" key="1">
    <citation type="submission" date="2019-10" db="EMBL/GenBank/DDBJ databases">
        <authorList>
            <person name="Palmer J.M."/>
        </authorList>
    </citation>
    <scope>NUCLEOTIDE SEQUENCE [LARGE SCALE GENOMIC DNA]</scope>
    <source>
        <strain evidence="2 3">TWF696</strain>
    </source>
</reference>
<comment type="caution">
    <text evidence="2">The sequence shown here is derived from an EMBL/GenBank/DDBJ whole genome shotgun (WGS) entry which is preliminary data.</text>
</comment>
<sequence length="457" mass="51806">MHHISIQRTGGINYLNLKVLLNLLSVLQSRILGYPLFTMATFEELKTPFITQRELHPVTSTRILNLLDKTPRLSGPSKLILRAFILYTTNPNFFKVFPHLSSQESDELALLSVIGLRNLRNWRECPATYPSPWSNPFKKPEKPLHAIGRELLPMFDIKQPGPTLPEEDLSRFFSFTDACKERHQQRSVITGVEYSSAADVAHIFPHSTLQHKSPNSVLTWRFLVLFLGEQIRDILVKELHSDLHGIQTPASGILLALDTRTSYDHGFFTLVPYRRPRNNPHYVDVIYRVISTQPDVKYSSTYLDPDIDRQMTIDMNGVPTPNQIGDESKALQDGFKIRIGTNDPTLLPIPSHILLFWHGFLWDVLGAAGMSGWGNEAVLQVSGRPPGYPRDSPISSPVPKKRKSARPTGPPLSKVYQSGDGAYDRDWLDEHDLEWTYSDRSFSGADEDVTFTPLEQL</sequence>
<organism evidence="2 3">
    <name type="scientific">Orbilia brochopaga</name>
    <dbReference type="NCBI Taxonomy" id="3140254"/>
    <lineage>
        <taxon>Eukaryota</taxon>
        <taxon>Fungi</taxon>
        <taxon>Dikarya</taxon>
        <taxon>Ascomycota</taxon>
        <taxon>Pezizomycotina</taxon>
        <taxon>Orbiliomycetes</taxon>
        <taxon>Orbiliales</taxon>
        <taxon>Orbiliaceae</taxon>
        <taxon>Orbilia</taxon>
    </lineage>
</organism>
<protein>
    <recommendedName>
        <fullName evidence="4">HNH nuclease domain-containing protein</fullName>
    </recommendedName>
</protein>